<keyword evidence="2" id="KW-1185">Reference proteome</keyword>
<evidence type="ECO:0000313" key="2">
    <source>
        <dbReference type="Proteomes" id="UP000603200"/>
    </source>
</evidence>
<proteinExistence type="predicted"/>
<evidence type="ECO:0008006" key="3">
    <source>
        <dbReference type="Google" id="ProtNLM"/>
    </source>
</evidence>
<accession>A0ABQ3ZEF6</accession>
<comment type="caution">
    <text evidence="1">The sequence shown here is derived from an EMBL/GenBank/DDBJ whole genome shotgun (WGS) entry which is preliminary data.</text>
</comment>
<evidence type="ECO:0000313" key="1">
    <source>
        <dbReference type="EMBL" id="GIE16913.1"/>
    </source>
</evidence>
<protein>
    <recommendedName>
        <fullName evidence="3">Acid stress chaperone HdeA</fullName>
    </recommendedName>
</protein>
<dbReference type="Proteomes" id="UP000603200">
    <property type="component" value="Unassembled WGS sequence"/>
</dbReference>
<sequence>MVGVAAVAALALTGCGTDAGGGGGAAAGDKAAVAKGDGVDVANAPISADELCAYLKKELPGVKKQGSEIGAMAQLTMGIAGLYGDHLDQLDGDVLDAQAVKTCPETRDELVKAAGVESLGDL</sequence>
<organism evidence="1 2">
    <name type="scientific">Winogradskya humida</name>
    <dbReference type="NCBI Taxonomy" id="113566"/>
    <lineage>
        <taxon>Bacteria</taxon>
        <taxon>Bacillati</taxon>
        <taxon>Actinomycetota</taxon>
        <taxon>Actinomycetes</taxon>
        <taxon>Micromonosporales</taxon>
        <taxon>Micromonosporaceae</taxon>
        <taxon>Winogradskya</taxon>
    </lineage>
</organism>
<gene>
    <name evidence="1" type="ORF">Ahu01nite_000150</name>
</gene>
<name>A0ABQ3ZEF6_9ACTN</name>
<reference evidence="1 2" key="1">
    <citation type="submission" date="2021-01" db="EMBL/GenBank/DDBJ databases">
        <title>Whole genome shotgun sequence of Actinoplanes humidus NBRC 14915.</title>
        <authorList>
            <person name="Komaki H."/>
            <person name="Tamura T."/>
        </authorList>
    </citation>
    <scope>NUCLEOTIDE SEQUENCE [LARGE SCALE GENOMIC DNA]</scope>
    <source>
        <strain evidence="1 2">NBRC 14915</strain>
    </source>
</reference>
<dbReference type="EMBL" id="BOMN01000001">
    <property type="protein sequence ID" value="GIE16913.1"/>
    <property type="molecule type" value="Genomic_DNA"/>
</dbReference>